<dbReference type="PANTHER" id="PTHR42085:SF1">
    <property type="entry name" value="F-BOX DOMAIN-CONTAINING PROTEIN"/>
    <property type="match status" value="1"/>
</dbReference>
<sequence>MEDIQPTATAISSPLFRLPGELRNVIYEQVLEEDSHFCIHDMLHECYIRSQLKVPPLLHVCHQIRKETASIWFSETIFQYHNLPQLERWLKALLPPHRDLIRTIRKWHPLFSLIGLEREMLDAREMFAKLGMVNAAQVMVVGCMRDENGVVRSSQSARWFRGPGQIMSEGPVECALSSVKALA</sequence>
<dbReference type="OrthoDB" id="5413827at2759"/>
<dbReference type="EMBL" id="ML993612">
    <property type="protein sequence ID" value="KAF2162702.1"/>
    <property type="molecule type" value="Genomic_DNA"/>
</dbReference>
<dbReference type="GeneID" id="54561613"/>
<organism evidence="1 2">
    <name type="scientific">Zasmidium cellare ATCC 36951</name>
    <dbReference type="NCBI Taxonomy" id="1080233"/>
    <lineage>
        <taxon>Eukaryota</taxon>
        <taxon>Fungi</taxon>
        <taxon>Dikarya</taxon>
        <taxon>Ascomycota</taxon>
        <taxon>Pezizomycotina</taxon>
        <taxon>Dothideomycetes</taxon>
        <taxon>Dothideomycetidae</taxon>
        <taxon>Mycosphaerellales</taxon>
        <taxon>Mycosphaerellaceae</taxon>
        <taxon>Zasmidium</taxon>
    </lineage>
</organism>
<name>A0A6A6C9X6_ZASCE</name>
<dbReference type="PANTHER" id="PTHR42085">
    <property type="entry name" value="F-BOX DOMAIN-CONTAINING PROTEIN"/>
    <property type="match status" value="1"/>
</dbReference>
<keyword evidence="2" id="KW-1185">Reference proteome</keyword>
<proteinExistence type="predicted"/>
<evidence type="ECO:0000313" key="1">
    <source>
        <dbReference type="EMBL" id="KAF2162702.1"/>
    </source>
</evidence>
<evidence type="ECO:0000313" key="2">
    <source>
        <dbReference type="Proteomes" id="UP000799537"/>
    </source>
</evidence>
<accession>A0A6A6C9X6</accession>
<gene>
    <name evidence="1" type="ORF">M409DRAFT_26938</name>
</gene>
<dbReference type="InterPro" id="IPR038883">
    <property type="entry name" value="AN11006-like"/>
</dbReference>
<dbReference type="Proteomes" id="UP000799537">
    <property type="component" value="Unassembled WGS sequence"/>
</dbReference>
<dbReference type="AlphaFoldDB" id="A0A6A6C9X6"/>
<dbReference type="RefSeq" id="XP_033663591.1">
    <property type="nucleotide sequence ID" value="XM_033808341.1"/>
</dbReference>
<reference evidence="1" key="1">
    <citation type="journal article" date="2020" name="Stud. Mycol.">
        <title>101 Dothideomycetes genomes: a test case for predicting lifestyles and emergence of pathogens.</title>
        <authorList>
            <person name="Haridas S."/>
            <person name="Albert R."/>
            <person name="Binder M."/>
            <person name="Bloem J."/>
            <person name="Labutti K."/>
            <person name="Salamov A."/>
            <person name="Andreopoulos B."/>
            <person name="Baker S."/>
            <person name="Barry K."/>
            <person name="Bills G."/>
            <person name="Bluhm B."/>
            <person name="Cannon C."/>
            <person name="Castanera R."/>
            <person name="Culley D."/>
            <person name="Daum C."/>
            <person name="Ezra D."/>
            <person name="Gonzalez J."/>
            <person name="Henrissat B."/>
            <person name="Kuo A."/>
            <person name="Liang C."/>
            <person name="Lipzen A."/>
            <person name="Lutzoni F."/>
            <person name="Magnuson J."/>
            <person name="Mondo S."/>
            <person name="Nolan M."/>
            <person name="Ohm R."/>
            <person name="Pangilinan J."/>
            <person name="Park H.-J."/>
            <person name="Ramirez L."/>
            <person name="Alfaro M."/>
            <person name="Sun H."/>
            <person name="Tritt A."/>
            <person name="Yoshinaga Y."/>
            <person name="Zwiers L.-H."/>
            <person name="Turgeon B."/>
            <person name="Goodwin S."/>
            <person name="Spatafora J."/>
            <person name="Crous P."/>
            <person name="Grigoriev I."/>
        </authorList>
    </citation>
    <scope>NUCLEOTIDE SEQUENCE</scope>
    <source>
        <strain evidence="1">ATCC 36951</strain>
    </source>
</reference>
<protein>
    <submittedName>
        <fullName evidence="1">Uncharacterized protein</fullName>
    </submittedName>
</protein>